<proteinExistence type="evidence at transcript level"/>
<name>Q5BRR4_SCHJA</name>
<protein>
    <submittedName>
        <fullName evidence="1">SJCHGC07624 protein</fullName>
    </submittedName>
</protein>
<accession>Q5BRR4</accession>
<evidence type="ECO:0000313" key="1">
    <source>
        <dbReference type="EMBL" id="AAX30771.1"/>
    </source>
</evidence>
<sequence length="53" mass="6182">MHRYKANYYERSVCTDSFGENKSIMKHSLENIAKYPYTIATASLICIYTKDIV</sequence>
<dbReference type="EMBL" id="AY915550">
    <property type="protein sequence ID" value="AAX30771.1"/>
    <property type="molecule type" value="mRNA"/>
</dbReference>
<reference evidence="1" key="1">
    <citation type="submission" date="2005-01" db="EMBL/GenBank/DDBJ databases">
        <authorList>
            <person name="Han Z."/>
        </authorList>
    </citation>
    <scope>NUCLEOTIDE SEQUENCE</scope>
</reference>
<organism evidence="1">
    <name type="scientific">Schistosoma japonicum</name>
    <name type="common">Blood fluke</name>
    <dbReference type="NCBI Taxonomy" id="6182"/>
    <lineage>
        <taxon>Eukaryota</taxon>
        <taxon>Metazoa</taxon>
        <taxon>Spiralia</taxon>
        <taxon>Lophotrochozoa</taxon>
        <taxon>Platyhelminthes</taxon>
        <taxon>Trematoda</taxon>
        <taxon>Digenea</taxon>
        <taxon>Strigeidida</taxon>
        <taxon>Schistosomatoidea</taxon>
        <taxon>Schistosomatidae</taxon>
        <taxon>Schistosoma</taxon>
    </lineage>
</organism>
<reference evidence="1" key="2">
    <citation type="journal article" date="2006" name="PLoS Pathog.">
        <title>New perspectives on host-parasite interplay by comparative transcriptomic and proteomic analyses of Schistosoma japonicum.</title>
        <authorList>
            <person name="Liu F."/>
            <person name="Lu J."/>
            <person name="Hu W."/>
            <person name="Wang S.Y."/>
            <person name="Cui S.J."/>
            <person name="Chi M."/>
            <person name="Yan Q."/>
            <person name="Wang X.R."/>
            <person name="Song H.D."/>
            <person name="Xu X.N."/>
            <person name="Wang J.J."/>
            <person name="Zhang X.L."/>
            <person name="Zhang X."/>
            <person name="Wang Z.Q."/>
            <person name="Xue C.L."/>
            <person name="Brindley P.J."/>
            <person name="McManus D.P."/>
            <person name="Yang P.Y."/>
            <person name="Feng Z."/>
            <person name="Chen Z."/>
            <person name="Han Z.G."/>
        </authorList>
    </citation>
    <scope>NUCLEOTIDE SEQUENCE</scope>
</reference>
<dbReference type="AlphaFoldDB" id="Q5BRR4"/>